<dbReference type="Gene3D" id="3.40.1190.20">
    <property type="match status" value="1"/>
</dbReference>
<dbReference type="PROSITE" id="PS00584">
    <property type="entry name" value="PFKB_KINASES_2"/>
    <property type="match status" value="1"/>
</dbReference>
<evidence type="ECO:0000256" key="2">
    <source>
        <dbReference type="ARBA" id="ARBA00022777"/>
    </source>
</evidence>
<evidence type="ECO:0000259" key="3">
    <source>
        <dbReference type="Pfam" id="PF00294"/>
    </source>
</evidence>
<dbReference type="InterPro" id="IPR052562">
    <property type="entry name" value="Ketohexokinase-related"/>
</dbReference>
<gene>
    <name evidence="4" type="ORF">K7432_002037</name>
</gene>
<evidence type="ECO:0000313" key="4">
    <source>
        <dbReference type="EMBL" id="KAK9723288.1"/>
    </source>
</evidence>
<sequence>MALHPRILAIGSVYLDIILEVPYYPEEDSKLRSEHVEKRRGGNSPNTLVVLSQLFQKNGQGSCHFMGSIASLESKDNKVLLADLKEYSIDLDCCLKTDKEDPPTSYIVATTKGTRTIINHNPLPDVDLLHFKNNYPNHDFTWVHVEGRNIEAVSEILDYLIEESVQNKKAITTSIEIERPESLRPGITQLQDKADVVFYSKIFAQSCGFEEPQAFLKSRKEFCKPSVIAFCTWGSKGAAAYQPSRDLLLQEEAYPLAQVVSSVGAGDTFNAGVIYALSMDFSLQDTLKFACKLASLKCGRSDFSGLGQDMSEDL</sequence>
<keyword evidence="1" id="KW-0808">Transferase</keyword>
<organism evidence="4 5">
    <name type="scientific">Basidiobolus ranarum</name>
    <dbReference type="NCBI Taxonomy" id="34480"/>
    <lineage>
        <taxon>Eukaryota</taxon>
        <taxon>Fungi</taxon>
        <taxon>Fungi incertae sedis</taxon>
        <taxon>Zoopagomycota</taxon>
        <taxon>Entomophthoromycotina</taxon>
        <taxon>Basidiobolomycetes</taxon>
        <taxon>Basidiobolales</taxon>
        <taxon>Basidiobolaceae</taxon>
        <taxon>Basidiobolus</taxon>
    </lineage>
</organism>
<dbReference type="SUPFAM" id="SSF53613">
    <property type="entry name" value="Ribokinase-like"/>
    <property type="match status" value="1"/>
</dbReference>
<dbReference type="PANTHER" id="PTHR42774:SF3">
    <property type="entry name" value="KETOHEXOKINASE"/>
    <property type="match status" value="1"/>
</dbReference>
<evidence type="ECO:0000313" key="5">
    <source>
        <dbReference type="Proteomes" id="UP001479436"/>
    </source>
</evidence>
<accession>A0ABR2W9C1</accession>
<name>A0ABR2W9C1_9FUNG</name>
<protein>
    <recommendedName>
        <fullName evidence="3">Carbohydrate kinase PfkB domain-containing protein</fullName>
    </recommendedName>
</protein>
<dbReference type="InterPro" id="IPR011611">
    <property type="entry name" value="PfkB_dom"/>
</dbReference>
<evidence type="ECO:0000256" key="1">
    <source>
        <dbReference type="ARBA" id="ARBA00022679"/>
    </source>
</evidence>
<dbReference type="Pfam" id="PF00294">
    <property type="entry name" value="PfkB"/>
    <property type="match status" value="1"/>
</dbReference>
<dbReference type="EMBL" id="JASJQH010006927">
    <property type="protein sequence ID" value="KAK9723288.1"/>
    <property type="molecule type" value="Genomic_DNA"/>
</dbReference>
<reference evidence="4 5" key="1">
    <citation type="submission" date="2023-04" db="EMBL/GenBank/DDBJ databases">
        <title>Genome of Basidiobolus ranarum AG-B5.</title>
        <authorList>
            <person name="Stajich J.E."/>
            <person name="Carter-House D."/>
            <person name="Gryganskyi A."/>
        </authorList>
    </citation>
    <scope>NUCLEOTIDE SEQUENCE [LARGE SCALE GENOMIC DNA]</scope>
    <source>
        <strain evidence="4 5">AG-B5</strain>
    </source>
</reference>
<comment type="caution">
    <text evidence="4">The sequence shown here is derived from an EMBL/GenBank/DDBJ whole genome shotgun (WGS) entry which is preliminary data.</text>
</comment>
<dbReference type="Proteomes" id="UP001479436">
    <property type="component" value="Unassembled WGS sequence"/>
</dbReference>
<feature type="domain" description="Carbohydrate kinase PfkB" evidence="3">
    <location>
        <begin position="6"/>
        <end position="301"/>
    </location>
</feature>
<dbReference type="InterPro" id="IPR002173">
    <property type="entry name" value="Carboh/pur_kinase_PfkB_CS"/>
</dbReference>
<dbReference type="PANTHER" id="PTHR42774">
    <property type="entry name" value="PHOSPHOTRANSFERASE SYSTEM TRANSPORT PROTEIN"/>
    <property type="match status" value="1"/>
</dbReference>
<keyword evidence="5" id="KW-1185">Reference proteome</keyword>
<dbReference type="InterPro" id="IPR029056">
    <property type="entry name" value="Ribokinase-like"/>
</dbReference>
<keyword evidence="2" id="KW-0418">Kinase</keyword>
<proteinExistence type="predicted"/>